<gene>
    <name evidence="8" type="primary">aprJ</name>
    <name evidence="8" type="ORF">AAA799N04_00484</name>
</gene>
<dbReference type="SUPFAM" id="SSF52743">
    <property type="entry name" value="Subtilisin-like"/>
    <property type="match status" value="1"/>
</dbReference>
<keyword evidence="2 5" id="KW-0645">Protease</keyword>
<feature type="region of interest" description="Disordered" evidence="6">
    <location>
        <begin position="93"/>
        <end position="121"/>
    </location>
</feature>
<organism evidence="8 9">
    <name type="scientific">Marine Group I thaumarchaeote SCGC AAA799-N04</name>
    <dbReference type="NCBI Taxonomy" id="1502293"/>
    <lineage>
        <taxon>Archaea</taxon>
        <taxon>Nitrososphaerota</taxon>
        <taxon>Marine Group I</taxon>
    </lineage>
</organism>
<feature type="domain" description="Peptidase S8/S53" evidence="7">
    <location>
        <begin position="143"/>
        <end position="373"/>
    </location>
</feature>
<keyword evidence="9" id="KW-1185">Reference proteome</keyword>
<keyword evidence="8" id="KW-0413">Isomerase</keyword>
<evidence type="ECO:0000256" key="4">
    <source>
        <dbReference type="ARBA" id="ARBA00022825"/>
    </source>
</evidence>
<dbReference type="AlphaFoldDB" id="A0A081RP53"/>
<dbReference type="InterPro" id="IPR034202">
    <property type="entry name" value="Subtilisin_Carlsberg-like"/>
</dbReference>
<dbReference type="GO" id="GO:0004252">
    <property type="term" value="F:serine-type endopeptidase activity"/>
    <property type="evidence" value="ECO:0007669"/>
    <property type="project" value="InterPro"/>
</dbReference>
<dbReference type="PANTHER" id="PTHR43399:SF4">
    <property type="entry name" value="CELL WALL-ASSOCIATED PROTEASE"/>
    <property type="match status" value="1"/>
</dbReference>
<dbReference type="PRINTS" id="PR00723">
    <property type="entry name" value="SUBTILISIN"/>
</dbReference>
<dbReference type="CDD" id="cd07477">
    <property type="entry name" value="Peptidases_S8_Subtilisin_subset"/>
    <property type="match status" value="1"/>
</dbReference>
<comment type="similarity">
    <text evidence="1 5">Belongs to the peptidase S8 family.</text>
</comment>
<dbReference type="PROSITE" id="PS00137">
    <property type="entry name" value="SUBTILASE_HIS"/>
    <property type="match status" value="1"/>
</dbReference>
<dbReference type="GO" id="GO:0004452">
    <property type="term" value="F:isopentenyl-diphosphate delta-isomerase activity"/>
    <property type="evidence" value="ECO:0007669"/>
    <property type="project" value="UniProtKB-EC"/>
</dbReference>
<dbReference type="Proteomes" id="UP000028059">
    <property type="component" value="Unassembled WGS sequence"/>
</dbReference>
<accession>A0A081RP53</accession>
<evidence type="ECO:0000313" key="8">
    <source>
        <dbReference type="EMBL" id="KEQ56976.1"/>
    </source>
</evidence>
<evidence type="ECO:0000256" key="1">
    <source>
        <dbReference type="ARBA" id="ARBA00011073"/>
    </source>
</evidence>
<dbReference type="PATRIC" id="fig|1502293.3.peg.460"/>
<dbReference type="InterPro" id="IPR023828">
    <property type="entry name" value="Peptidase_S8_Ser-AS"/>
</dbReference>
<dbReference type="PANTHER" id="PTHR43399">
    <property type="entry name" value="SUBTILISIN-RELATED"/>
    <property type="match status" value="1"/>
</dbReference>
<dbReference type="InterPro" id="IPR015500">
    <property type="entry name" value="Peptidase_S8_subtilisin-rel"/>
</dbReference>
<dbReference type="InterPro" id="IPR022398">
    <property type="entry name" value="Peptidase_S8_His-AS"/>
</dbReference>
<dbReference type="EC" id="5.3.3.2" evidence="8"/>
<dbReference type="InterPro" id="IPR036852">
    <property type="entry name" value="Peptidase_S8/S53_dom_sf"/>
</dbReference>
<dbReference type="InterPro" id="IPR023827">
    <property type="entry name" value="Peptidase_S8_Asp-AS"/>
</dbReference>
<dbReference type="PROSITE" id="PS00136">
    <property type="entry name" value="SUBTILASE_ASP"/>
    <property type="match status" value="1"/>
</dbReference>
<name>A0A081RP53_9ARCH</name>
<dbReference type="InterPro" id="IPR000209">
    <property type="entry name" value="Peptidase_S8/S53_dom"/>
</dbReference>
<dbReference type="EMBL" id="JOKN01000006">
    <property type="protein sequence ID" value="KEQ56976.1"/>
    <property type="molecule type" value="Genomic_DNA"/>
</dbReference>
<proteinExistence type="inferred from homology"/>
<dbReference type="Pfam" id="PF00082">
    <property type="entry name" value="Peptidase_S8"/>
    <property type="match status" value="1"/>
</dbReference>
<dbReference type="PROSITE" id="PS51892">
    <property type="entry name" value="SUBTILASE"/>
    <property type="match status" value="1"/>
</dbReference>
<sequence>MKPLFVAIISMTLLFSTFTLTESFAAKPSQSDWVYLIKSNDQGLKNMFGVKNNFDVGFTTFLNERQATALERAGLGIEKVPLYDITKPPGGCDPWPECKNGGGDDDGGDSGGSDAARTATPTTQIPWGINTIYKNSGAVPSGGDGIKVAVLDTGVNKDHFDLKNRIVDCKDFTKGPNVKNRCQDDNGHGTHVAGTILADAGSDGLGIYGVAPGASLMAYKVCASGCWTDDIAKAIDAAGSNGASIVSMSLGGDSESSLIRDAIDRNPHILFIAAAGNDGPVDGSIDYPGANANVVAVGAIDSGISVPNWSSRGINNGDYFILEREVEFGEPGVSVYSAWNDGTYNTISGTSMATPHVSGLAAKVWQGNAQDTRTYLNSLASDIWTVGDDTATGFGLPQVP</sequence>
<comment type="caution">
    <text evidence="8">The sequence shown here is derived from an EMBL/GenBank/DDBJ whole genome shotgun (WGS) entry which is preliminary data.</text>
</comment>
<evidence type="ECO:0000313" key="9">
    <source>
        <dbReference type="Proteomes" id="UP000028059"/>
    </source>
</evidence>
<dbReference type="Gene3D" id="3.40.50.200">
    <property type="entry name" value="Peptidase S8/S53 domain"/>
    <property type="match status" value="1"/>
</dbReference>
<evidence type="ECO:0000256" key="6">
    <source>
        <dbReference type="SAM" id="MobiDB-lite"/>
    </source>
</evidence>
<keyword evidence="4 5" id="KW-0720">Serine protease</keyword>
<keyword evidence="3 5" id="KW-0378">Hydrolase</keyword>
<evidence type="ECO:0000256" key="2">
    <source>
        <dbReference type="ARBA" id="ARBA00022670"/>
    </source>
</evidence>
<reference evidence="8 9" key="1">
    <citation type="submission" date="2014-06" db="EMBL/GenBank/DDBJ databases">
        <authorList>
            <person name="Ngugi D.K."/>
            <person name="Blom J."/>
            <person name="Alam I."/>
            <person name="Rashid M."/>
            <person name="Ba Alawi W."/>
            <person name="Zhang G."/>
            <person name="Hikmawan T."/>
            <person name="Guan Y."/>
            <person name="Antunes A."/>
            <person name="Siam R."/>
            <person name="ElDorry H."/>
            <person name="Bajic V."/>
            <person name="Stingl U."/>
        </authorList>
    </citation>
    <scope>NUCLEOTIDE SEQUENCE [LARGE SCALE GENOMIC DNA]</scope>
    <source>
        <strain evidence="8">SCGC AAA799-N04</strain>
    </source>
</reference>
<dbReference type="GO" id="GO:0006508">
    <property type="term" value="P:proteolysis"/>
    <property type="evidence" value="ECO:0007669"/>
    <property type="project" value="UniProtKB-KW"/>
</dbReference>
<dbReference type="PROSITE" id="PS00138">
    <property type="entry name" value="SUBTILASE_SER"/>
    <property type="match status" value="1"/>
</dbReference>
<dbReference type="InterPro" id="IPR051048">
    <property type="entry name" value="Peptidase_S8/S53_subtilisin"/>
</dbReference>
<evidence type="ECO:0000256" key="5">
    <source>
        <dbReference type="RuleBase" id="RU003355"/>
    </source>
</evidence>
<evidence type="ECO:0000256" key="3">
    <source>
        <dbReference type="ARBA" id="ARBA00022801"/>
    </source>
</evidence>
<evidence type="ECO:0000259" key="7">
    <source>
        <dbReference type="Pfam" id="PF00082"/>
    </source>
</evidence>
<protein>
    <submittedName>
        <fullName evidence="8">Subtilisin J protein</fullName>
        <ecNumber evidence="8">5.3.3.2</ecNumber>
    </submittedName>
</protein>